<dbReference type="PANTHER" id="PTHR21089">
    <property type="entry name" value="SHIKIMATE DEHYDROGENASE"/>
    <property type="match status" value="1"/>
</dbReference>
<organism evidence="5 6">
    <name type="scientific">Hypericibacter terrae</name>
    <dbReference type="NCBI Taxonomy" id="2602015"/>
    <lineage>
        <taxon>Bacteria</taxon>
        <taxon>Pseudomonadati</taxon>
        <taxon>Pseudomonadota</taxon>
        <taxon>Alphaproteobacteria</taxon>
        <taxon>Rhodospirillales</taxon>
        <taxon>Dongiaceae</taxon>
        <taxon>Hypericibacter</taxon>
    </lineage>
</organism>
<evidence type="ECO:0000256" key="2">
    <source>
        <dbReference type="ARBA" id="ARBA00023002"/>
    </source>
</evidence>
<keyword evidence="6" id="KW-1185">Reference proteome</keyword>
<dbReference type="RefSeq" id="WP_151179534.1">
    <property type="nucleotide sequence ID" value="NZ_CP042906.1"/>
</dbReference>
<dbReference type="GO" id="GO:0019632">
    <property type="term" value="P:shikimate metabolic process"/>
    <property type="evidence" value="ECO:0007669"/>
    <property type="project" value="TreeGrafter"/>
</dbReference>
<dbReference type="PANTHER" id="PTHR21089:SF1">
    <property type="entry name" value="BIFUNCTIONAL 3-DEHYDROQUINATE DEHYDRATASE_SHIKIMATE DEHYDROGENASE, CHLOROPLASTIC"/>
    <property type="match status" value="1"/>
</dbReference>
<feature type="domain" description="Shikimate dehydrogenase substrate binding N-terminal" evidence="4">
    <location>
        <begin position="12"/>
        <end position="94"/>
    </location>
</feature>
<evidence type="ECO:0000256" key="3">
    <source>
        <dbReference type="ARBA" id="ARBA00023141"/>
    </source>
</evidence>
<evidence type="ECO:0000259" key="4">
    <source>
        <dbReference type="Pfam" id="PF08501"/>
    </source>
</evidence>
<dbReference type="KEGG" id="htq:FRZ44_47880"/>
<protein>
    <submittedName>
        <fullName evidence="5">Shikimate dehydrogenase (NADP(+))</fullName>
    </submittedName>
</protein>
<dbReference type="GO" id="GO:0050661">
    <property type="term" value="F:NADP binding"/>
    <property type="evidence" value="ECO:0007669"/>
    <property type="project" value="TreeGrafter"/>
</dbReference>
<evidence type="ECO:0000313" key="5">
    <source>
        <dbReference type="EMBL" id="QEX19474.1"/>
    </source>
</evidence>
<sequence length="278" mass="28924">MGTSGGRRIEMIGTPIAHVRTPDLLNGLFQRDGEALRVVKKRLGPAALGDHLRVLRKDRGVIGLVVTTPLKTAICDHLDRRTALVALVGSANCVRFDGGSWIGANFDGMGFESALAGAGVALAGKHVRLAGCGGAGKAIAARIVAAGAASLAIEDGEPGKAADFLLRLRRVARGCALSAGATANRDYQILVNATTLGMQAGDPSPFRPEIVARGETVVDIVIGDSPSRLQRDARKLGKLFVGGTAMVQGQVELFRRFLTTAASSETAAARALQRSARP</sequence>
<proteinExistence type="predicted"/>
<dbReference type="Pfam" id="PF08501">
    <property type="entry name" value="Shikimate_dh_N"/>
    <property type="match status" value="1"/>
</dbReference>
<dbReference type="GO" id="GO:0009423">
    <property type="term" value="P:chorismate biosynthetic process"/>
    <property type="evidence" value="ECO:0007669"/>
    <property type="project" value="TreeGrafter"/>
</dbReference>
<dbReference type="AlphaFoldDB" id="A0A5J6MPV9"/>
<dbReference type="SUPFAM" id="SSF51735">
    <property type="entry name" value="NAD(P)-binding Rossmann-fold domains"/>
    <property type="match status" value="1"/>
</dbReference>
<dbReference type="SUPFAM" id="SSF53223">
    <property type="entry name" value="Aminoacid dehydrogenase-like, N-terminal domain"/>
    <property type="match status" value="1"/>
</dbReference>
<dbReference type="InterPro" id="IPR046346">
    <property type="entry name" value="Aminoacid_DH-like_N_sf"/>
</dbReference>
<reference evidence="5 6" key="1">
    <citation type="submission" date="2019-08" db="EMBL/GenBank/DDBJ databases">
        <title>Hyperibacter terrae gen. nov., sp. nov. and Hyperibacter viscosus sp. nov., two new members in the family Rhodospirillaceae isolated from the rhizosphere of Hypericum perforatum.</title>
        <authorList>
            <person name="Noviana Z."/>
        </authorList>
    </citation>
    <scope>NUCLEOTIDE SEQUENCE [LARGE SCALE GENOMIC DNA]</scope>
    <source>
        <strain evidence="5 6">R5913</strain>
    </source>
</reference>
<accession>A0A5J6MPV9</accession>
<name>A0A5J6MPV9_9PROT</name>
<evidence type="ECO:0000256" key="1">
    <source>
        <dbReference type="ARBA" id="ARBA00004871"/>
    </source>
</evidence>
<dbReference type="Proteomes" id="UP000326202">
    <property type="component" value="Chromosome"/>
</dbReference>
<dbReference type="EMBL" id="CP042906">
    <property type="protein sequence ID" value="QEX19474.1"/>
    <property type="molecule type" value="Genomic_DNA"/>
</dbReference>
<comment type="pathway">
    <text evidence="1">Metabolic intermediate biosynthesis; chorismate biosynthesis; chorismate from D-erythrose 4-phosphate and phosphoenolpyruvate: step 4/7.</text>
</comment>
<evidence type="ECO:0000313" key="6">
    <source>
        <dbReference type="Proteomes" id="UP000326202"/>
    </source>
</evidence>
<keyword evidence="2" id="KW-0560">Oxidoreductase</keyword>
<dbReference type="Gene3D" id="3.40.50.720">
    <property type="entry name" value="NAD(P)-binding Rossmann-like Domain"/>
    <property type="match status" value="1"/>
</dbReference>
<dbReference type="InterPro" id="IPR036291">
    <property type="entry name" value="NAD(P)-bd_dom_sf"/>
</dbReference>
<dbReference type="GO" id="GO:0004764">
    <property type="term" value="F:shikimate 3-dehydrogenase (NADP+) activity"/>
    <property type="evidence" value="ECO:0007669"/>
    <property type="project" value="InterPro"/>
</dbReference>
<dbReference type="GO" id="GO:0005829">
    <property type="term" value="C:cytosol"/>
    <property type="evidence" value="ECO:0007669"/>
    <property type="project" value="TreeGrafter"/>
</dbReference>
<keyword evidence="3" id="KW-0057">Aromatic amino acid biosynthesis</keyword>
<dbReference type="GO" id="GO:0009073">
    <property type="term" value="P:aromatic amino acid family biosynthetic process"/>
    <property type="evidence" value="ECO:0007669"/>
    <property type="project" value="UniProtKB-KW"/>
</dbReference>
<keyword evidence="3" id="KW-0028">Amino-acid biosynthesis</keyword>
<dbReference type="OrthoDB" id="7873617at2"/>
<gene>
    <name evidence="5" type="primary">aroE</name>
    <name evidence="5" type="ORF">FRZ44_47880</name>
</gene>
<dbReference type="InterPro" id="IPR013708">
    <property type="entry name" value="Shikimate_DH-bd_N"/>
</dbReference>
<dbReference type="InterPro" id="IPR022893">
    <property type="entry name" value="Shikimate_DH_fam"/>
</dbReference>
<dbReference type="Gene3D" id="3.40.50.10860">
    <property type="entry name" value="Leucine Dehydrogenase, chain A, domain 1"/>
    <property type="match status" value="1"/>
</dbReference>